<accession>A0A8S1F8Q9</accession>
<protein>
    <submittedName>
        <fullName evidence="5">Uncharacterized protein</fullName>
    </submittedName>
</protein>
<dbReference type="EMBL" id="CADEPM010000010">
    <property type="protein sequence ID" value="CAB3410298.1"/>
    <property type="molecule type" value="Genomic_DNA"/>
</dbReference>
<dbReference type="InterPro" id="IPR000718">
    <property type="entry name" value="Peptidase_M13"/>
</dbReference>
<dbReference type="PROSITE" id="PS51885">
    <property type="entry name" value="NEPRILYSIN"/>
    <property type="match status" value="1"/>
</dbReference>
<sequence length="979" mass="113795">MWLLQISTTLDPCDNIFDYYCEEKPVLRLFNPRNEAACEIEEHQGYTNTTTPGSQSFTDVVDLTIVSKWLVEIFILKNGKHVKIQGERHKAFLTKSKEDQMYEIMEIIEPVTLEYINKFYLGLNSTVTKMRELKLPISRKNPFYHEEFEKFRMMFIDNIKKYSRISNDEKEDAIERLMSQKPYFAFFNYNNVSKWEETKEIYEKEYHQMKSKIRQEDLALSYAEKAIRIAAAEKATSHLREYISEFSERFVFQLIIGTSTLDCFNYEGEIHFGTLARFGKQSQNEYLPQFRFVIAHELGHAFYDLQEKIINPDLYEREEKCVNESMTQFSINGNNIPGANYNPQDNINEDFANMWATRLVLQDAAASASNNDDIRKTVEVIFKQFCNMKFSTSSTLNPALISYNFMMAQLPTFKQLYNCKPGDRMYIEDDQICTSLDTRLVSELYEPQVLSMDDLKIVSESMKILEETADDVEEKIQKIEDGEVVEEEIVDLVDISKELPINEEEDDEVLVPTVTEESTEEPTAEPIEGPTDEPTVEPTEVPTEELTEAPTEEVAVQPTAEPILVDLRCLLKWYNEIDILFGGHVFVNIAHKESHKQRFKKVIKRLSNANISYVNVYYNALVACVEILTDVKPPISKRNTFLHWVFKKLKNATIQEIEDSRSLNQTVKKNLINRVLNTHTFFALYDFNNVTVLQEAKTVFEREYHRKKLMLSKEDLQHPLAEIILRLGAIEESMGVLRNYVDKYIDRFIFQAIVANPTNDAFQYLNNNHITVITRNDLKKPKKALADTIFVTIHELLHNIYPHGKDYMPSNVYETAFNCTAQHVKRIGESDQVKPESKKWFNYGNVHEDVVNIMAWRLVMKLSAQESYSDDELKATIETIMSGLCRQSVRKNSPIPFHHPLEISLNSAVAQYPLFQKLYKCTKTDRLYVEQSEMCKPFGDEENIAKYHAKGSSESLGFFDGLLENARRMNFTYEVDNEI</sequence>
<keyword evidence="3" id="KW-0175">Coiled coil</keyword>
<keyword evidence="1" id="KW-0732">Signal</keyword>
<dbReference type="InterPro" id="IPR024079">
    <property type="entry name" value="MetalloPept_cat_dom_sf"/>
</dbReference>
<evidence type="ECO:0000256" key="2">
    <source>
        <dbReference type="ARBA" id="ARBA00022737"/>
    </source>
</evidence>
<evidence type="ECO:0000256" key="3">
    <source>
        <dbReference type="SAM" id="Coils"/>
    </source>
</evidence>
<evidence type="ECO:0000313" key="5">
    <source>
        <dbReference type="EMBL" id="CAB3410298.1"/>
    </source>
</evidence>
<dbReference type="Proteomes" id="UP000494206">
    <property type="component" value="Unassembled WGS sequence"/>
</dbReference>
<dbReference type="InterPro" id="IPR006970">
    <property type="entry name" value="PT"/>
</dbReference>
<dbReference type="GO" id="GO:0006508">
    <property type="term" value="P:proteolysis"/>
    <property type="evidence" value="ECO:0007669"/>
    <property type="project" value="InterPro"/>
</dbReference>
<dbReference type="AlphaFoldDB" id="A0A8S1F8Q9"/>
<feature type="region of interest" description="Disordered" evidence="4">
    <location>
        <begin position="505"/>
        <end position="539"/>
    </location>
</feature>
<evidence type="ECO:0000256" key="4">
    <source>
        <dbReference type="SAM" id="MobiDB-lite"/>
    </source>
</evidence>
<dbReference type="OrthoDB" id="5780612at2759"/>
<name>A0A8S1F8Q9_9PELO</name>
<keyword evidence="6" id="KW-1185">Reference proteome</keyword>
<reference evidence="5 6" key="1">
    <citation type="submission" date="2020-04" db="EMBL/GenBank/DDBJ databases">
        <authorList>
            <person name="Laetsch R D."/>
            <person name="Stevens L."/>
            <person name="Kumar S."/>
            <person name="Blaxter L. M."/>
        </authorList>
    </citation>
    <scope>NUCLEOTIDE SEQUENCE [LARGE SCALE GENOMIC DNA]</scope>
</reference>
<organism evidence="5 6">
    <name type="scientific">Caenorhabditis bovis</name>
    <dbReference type="NCBI Taxonomy" id="2654633"/>
    <lineage>
        <taxon>Eukaryota</taxon>
        <taxon>Metazoa</taxon>
        <taxon>Ecdysozoa</taxon>
        <taxon>Nematoda</taxon>
        <taxon>Chromadorea</taxon>
        <taxon>Rhabditida</taxon>
        <taxon>Rhabditina</taxon>
        <taxon>Rhabditomorpha</taxon>
        <taxon>Rhabditoidea</taxon>
        <taxon>Rhabditidae</taxon>
        <taxon>Peloderinae</taxon>
        <taxon>Caenorhabditis</taxon>
    </lineage>
</organism>
<dbReference type="Pfam" id="PF04886">
    <property type="entry name" value="PT"/>
    <property type="match status" value="1"/>
</dbReference>
<comment type="caution">
    <text evidence="5">The sequence shown here is derived from an EMBL/GenBank/DDBJ whole genome shotgun (WGS) entry which is preliminary data.</text>
</comment>
<dbReference type="GO" id="GO:0004222">
    <property type="term" value="F:metalloendopeptidase activity"/>
    <property type="evidence" value="ECO:0007669"/>
    <property type="project" value="InterPro"/>
</dbReference>
<dbReference type="Gene3D" id="3.40.390.10">
    <property type="entry name" value="Collagenase (Catalytic Domain)"/>
    <property type="match status" value="1"/>
</dbReference>
<evidence type="ECO:0000256" key="1">
    <source>
        <dbReference type="ARBA" id="ARBA00022729"/>
    </source>
</evidence>
<gene>
    <name evidence="5" type="ORF">CBOVIS_LOCUS11844</name>
</gene>
<evidence type="ECO:0000313" key="6">
    <source>
        <dbReference type="Proteomes" id="UP000494206"/>
    </source>
</evidence>
<dbReference type="SUPFAM" id="SSF55486">
    <property type="entry name" value="Metalloproteases ('zincins'), catalytic domain"/>
    <property type="match status" value="1"/>
</dbReference>
<proteinExistence type="predicted"/>
<keyword evidence="2" id="KW-0677">Repeat</keyword>
<feature type="coiled-coil region" evidence="3">
    <location>
        <begin position="455"/>
        <end position="482"/>
    </location>
</feature>